<dbReference type="InterPro" id="IPR001789">
    <property type="entry name" value="Sig_transdc_resp-reg_receiver"/>
</dbReference>
<dbReference type="AlphaFoldDB" id="A0A562VPU0"/>
<dbReference type="PROSITE" id="PS50110">
    <property type="entry name" value="RESPONSE_REGULATORY"/>
    <property type="match status" value="1"/>
</dbReference>
<feature type="domain" description="GGDEF" evidence="4">
    <location>
        <begin position="323"/>
        <end position="457"/>
    </location>
</feature>
<dbReference type="GO" id="GO:0005886">
    <property type="term" value="C:plasma membrane"/>
    <property type="evidence" value="ECO:0007669"/>
    <property type="project" value="TreeGrafter"/>
</dbReference>
<keyword evidence="6" id="KW-1185">Reference proteome</keyword>
<protein>
    <recommendedName>
        <fullName evidence="1">diguanylate cyclase</fullName>
        <ecNumber evidence="1">2.7.7.65</ecNumber>
    </recommendedName>
</protein>
<dbReference type="EMBL" id="VLLN01000006">
    <property type="protein sequence ID" value="TWJ19888.1"/>
    <property type="molecule type" value="Genomic_DNA"/>
</dbReference>
<dbReference type="SMART" id="SM00267">
    <property type="entry name" value="GGDEF"/>
    <property type="match status" value="1"/>
</dbReference>
<dbReference type="InterPro" id="IPR043128">
    <property type="entry name" value="Rev_trsase/Diguanyl_cyclase"/>
</dbReference>
<dbReference type="SUPFAM" id="SSF52172">
    <property type="entry name" value="CheY-like"/>
    <property type="match status" value="1"/>
</dbReference>
<dbReference type="InterPro" id="IPR011006">
    <property type="entry name" value="CheY-like_superfamily"/>
</dbReference>
<dbReference type="CDD" id="cd01949">
    <property type="entry name" value="GGDEF"/>
    <property type="match status" value="1"/>
</dbReference>
<dbReference type="GO" id="GO:1902201">
    <property type="term" value="P:negative regulation of bacterial-type flagellum-dependent cell motility"/>
    <property type="evidence" value="ECO:0007669"/>
    <property type="project" value="TreeGrafter"/>
</dbReference>
<dbReference type="InterPro" id="IPR029016">
    <property type="entry name" value="GAF-like_dom_sf"/>
</dbReference>
<dbReference type="RefSeq" id="WP_145020199.1">
    <property type="nucleotide sequence ID" value="NZ_VLLN01000006.1"/>
</dbReference>
<dbReference type="Gene3D" id="3.30.70.270">
    <property type="match status" value="1"/>
</dbReference>
<evidence type="ECO:0000313" key="5">
    <source>
        <dbReference type="EMBL" id="TWJ19888.1"/>
    </source>
</evidence>
<dbReference type="EC" id="2.7.7.65" evidence="1"/>
<dbReference type="GO" id="GO:0052621">
    <property type="term" value="F:diguanylate cyclase activity"/>
    <property type="evidence" value="ECO:0007669"/>
    <property type="project" value="UniProtKB-EC"/>
</dbReference>
<evidence type="ECO:0000259" key="3">
    <source>
        <dbReference type="PROSITE" id="PS50110"/>
    </source>
</evidence>
<dbReference type="GO" id="GO:0043709">
    <property type="term" value="P:cell adhesion involved in single-species biofilm formation"/>
    <property type="evidence" value="ECO:0007669"/>
    <property type="project" value="TreeGrafter"/>
</dbReference>
<keyword evidence="2" id="KW-0597">Phosphoprotein</keyword>
<dbReference type="OrthoDB" id="9812260at2"/>
<dbReference type="InterPro" id="IPR000160">
    <property type="entry name" value="GGDEF_dom"/>
</dbReference>
<comment type="caution">
    <text evidence="5">The sequence shown here is derived from an EMBL/GenBank/DDBJ whole genome shotgun (WGS) entry which is preliminary data.</text>
</comment>
<dbReference type="Proteomes" id="UP000319449">
    <property type="component" value="Unassembled WGS sequence"/>
</dbReference>
<accession>A0A562VPU0</accession>
<dbReference type="GO" id="GO:0000160">
    <property type="term" value="P:phosphorelay signal transduction system"/>
    <property type="evidence" value="ECO:0007669"/>
    <property type="project" value="InterPro"/>
</dbReference>
<dbReference type="Gene3D" id="3.30.450.40">
    <property type="match status" value="1"/>
</dbReference>
<feature type="modified residue" description="4-aspartylphosphate" evidence="2">
    <location>
        <position position="52"/>
    </location>
</feature>
<dbReference type="Gene3D" id="3.40.50.2300">
    <property type="match status" value="1"/>
</dbReference>
<proteinExistence type="predicted"/>
<evidence type="ECO:0000259" key="4">
    <source>
        <dbReference type="PROSITE" id="PS50887"/>
    </source>
</evidence>
<evidence type="ECO:0000256" key="2">
    <source>
        <dbReference type="PROSITE-ProRule" id="PRU00169"/>
    </source>
</evidence>
<dbReference type="InterPro" id="IPR050469">
    <property type="entry name" value="Diguanylate_Cyclase"/>
</dbReference>
<dbReference type="PANTHER" id="PTHR45138:SF6">
    <property type="entry name" value="DIGUANYLATE CYCLASE DGCN"/>
    <property type="match status" value="1"/>
</dbReference>
<reference evidence="5 6" key="1">
    <citation type="submission" date="2019-07" db="EMBL/GenBank/DDBJ databases">
        <title>Genomic Encyclopedia of Archaeal and Bacterial Type Strains, Phase II (KMG-II): from individual species to whole genera.</title>
        <authorList>
            <person name="Goeker M."/>
        </authorList>
    </citation>
    <scope>NUCLEOTIDE SEQUENCE [LARGE SCALE GENOMIC DNA]</scope>
    <source>
        <strain evidence="5 6">ATCC BAA-1139</strain>
    </source>
</reference>
<dbReference type="SUPFAM" id="SSF55781">
    <property type="entry name" value="GAF domain-like"/>
    <property type="match status" value="1"/>
</dbReference>
<feature type="domain" description="Response regulatory" evidence="3">
    <location>
        <begin position="3"/>
        <end position="117"/>
    </location>
</feature>
<gene>
    <name evidence="5" type="ORF">JN12_01378</name>
</gene>
<dbReference type="InterPro" id="IPR029787">
    <property type="entry name" value="Nucleotide_cyclase"/>
</dbReference>
<dbReference type="SMART" id="SM00448">
    <property type="entry name" value="REC"/>
    <property type="match status" value="1"/>
</dbReference>
<dbReference type="FunFam" id="3.30.70.270:FF:000001">
    <property type="entry name" value="Diguanylate cyclase domain protein"/>
    <property type="match status" value="1"/>
</dbReference>
<sequence length="471" mass="52611">MEKVLVVEDDKFFREVFSSLLEEEGYLVDVAATGHEALKKLAKEEYQVVVTDLMMSDISGLEILSRVKQLDPAIEVIMVTGHGNIETAIYALKNGARDYLIKPINHEEFKHAVALCMEQRRLLDENHELKSQIKIFQVSQNIANCLDLERIYSMVVDALAKEVGGSKGLGFFLGGDGTLDLKVCRGLSEALGNQLAEYLQSGCDWHKDGAESLVVLSNFIPKENNDADLGGIKDALLFFIRSRRLLQGVVAIFNPPRKSFPAEINYRNVNFLLDQSSLALENAIRYTTVKNLLNIDELTGLYNYRYLEIALEREIKRADRFGLDLSVIFLDIDHLKSVNDVHGHLVGSSILKEVGSLIKRSVREVDIIIRYGGDEYTVLLVETGTFGAAIVSERIRKAIEGHTFVINDSVKLRLTASLGYASYPDDSSSKVELLEMADQAMYYGKASGKNTVFHISSETFRQIAKSKESLS</sequence>
<dbReference type="PANTHER" id="PTHR45138">
    <property type="entry name" value="REGULATORY COMPONENTS OF SENSORY TRANSDUCTION SYSTEM"/>
    <property type="match status" value="1"/>
</dbReference>
<dbReference type="Pfam" id="PF00990">
    <property type="entry name" value="GGDEF"/>
    <property type="match status" value="1"/>
</dbReference>
<organism evidence="5 6">
    <name type="scientific">Geobacter argillaceus</name>
    <dbReference type="NCBI Taxonomy" id="345631"/>
    <lineage>
        <taxon>Bacteria</taxon>
        <taxon>Pseudomonadati</taxon>
        <taxon>Thermodesulfobacteriota</taxon>
        <taxon>Desulfuromonadia</taxon>
        <taxon>Geobacterales</taxon>
        <taxon>Geobacteraceae</taxon>
        <taxon>Geobacter</taxon>
    </lineage>
</organism>
<dbReference type="SUPFAM" id="SSF55073">
    <property type="entry name" value="Nucleotide cyclase"/>
    <property type="match status" value="1"/>
</dbReference>
<evidence type="ECO:0000313" key="6">
    <source>
        <dbReference type="Proteomes" id="UP000319449"/>
    </source>
</evidence>
<dbReference type="PROSITE" id="PS50887">
    <property type="entry name" value="GGDEF"/>
    <property type="match status" value="1"/>
</dbReference>
<name>A0A562VPU0_9BACT</name>
<dbReference type="NCBIfam" id="TIGR00254">
    <property type="entry name" value="GGDEF"/>
    <property type="match status" value="1"/>
</dbReference>
<dbReference type="Pfam" id="PF00072">
    <property type="entry name" value="Response_reg"/>
    <property type="match status" value="1"/>
</dbReference>
<evidence type="ECO:0000256" key="1">
    <source>
        <dbReference type="ARBA" id="ARBA00012528"/>
    </source>
</evidence>